<evidence type="ECO:0008006" key="3">
    <source>
        <dbReference type="Google" id="ProtNLM"/>
    </source>
</evidence>
<dbReference type="EMBL" id="BAAAOS010000031">
    <property type="protein sequence ID" value="GAA1586140.1"/>
    <property type="molecule type" value="Genomic_DNA"/>
</dbReference>
<protein>
    <recommendedName>
        <fullName evidence="3">CHAP domain-containing protein</fullName>
    </recommendedName>
</protein>
<evidence type="ECO:0000313" key="1">
    <source>
        <dbReference type="EMBL" id="GAA1586140.1"/>
    </source>
</evidence>
<reference evidence="2" key="1">
    <citation type="journal article" date="2019" name="Int. J. Syst. Evol. Microbiol.">
        <title>The Global Catalogue of Microorganisms (GCM) 10K type strain sequencing project: providing services to taxonomists for standard genome sequencing and annotation.</title>
        <authorList>
            <consortium name="The Broad Institute Genomics Platform"/>
            <consortium name="The Broad Institute Genome Sequencing Center for Infectious Disease"/>
            <person name="Wu L."/>
            <person name="Ma J."/>
        </authorList>
    </citation>
    <scope>NUCLEOTIDE SEQUENCE [LARGE SCALE GENOMIC DNA]</scope>
    <source>
        <strain evidence="2">JCM 14969</strain>
    </source>
</reference>
<dbReference type="Gene3D" id="1.10.101.10">
    <property type="entry name" value="PGBD-like superfamily/PGBD"/>
    <property type="match status" value="1"/>
</dbReference>
<sequence length="264" mass="27667">MSGTVRDLLTWAAAQVRTMEKPLGSNKNIYAAKAGHANGQAWCATFLVAGWKVNKVPLVPGTNSAFTPSMQNGFKNAGRLFNSPRAGDVGFLFDRKLGRIAHVFFVERVEGDFVKTIEGNTNLDGSRTGIGVFRHSRRWTGGTTMIRGFGRPNYKAVGGGGGAGRPALPTVSTAAVVAAARKDAPGPDGATSHPAAVRIVEAALVAEGLLSPAFAKDGSFGTVTIKAYAQWQRKLGFTGADADGIPGKESLTKLGLRHGFKVVG</sequence>
<keyword evidence="2" id="KW-1185">Reference proteome</keyword>
<accession>A0ABN2DV69</accession>
<dbReference type="Proteomes" id="UP001500393">
    <property type="component" value="Unassembled WGS sequence"/>
</dbReference>
<proteinExistence type="predicted"/>
<dbReference type="RefSeq" id="WP_344216864.1">
    <property type="nucleotide sequence ID" value="NZ_BAAAOS010000031.1"/>
</dbReference>
<name>A0ABN2DV69_9ACTN</name>
<organism evidence="1 2">
    <name type="scientific">Kribbella sancticallisti</name>
    <dbReference type="NCBI Taxonomy" id="460087"/>
    <lineage>
        <taxon>Bacteria</taxon>
        <taxon>Bacillati</taxon>
        <taxon>Actinomycetota</taxon>
        <taxon>Actinomycetes</taxon>
        <taxon>Propionibacteriales</taxon>
        <taxon>Kribbellaceae</taxon>
        <taxon>Kribbella</taxon>
    </lineage>
</organism>
<gene>
    <name evidence="1" type="ORF">GCM10009789_44630</name>
</gene>
<comment type="caution">
    <text evidence="1">The sequence shown here is derived from an EMBL/GenBank/DDBJ whole genome shotgun (WGS) entry which is preliminary data.</text>
</comment>
<dbReference type="InterPro" id="IPR036365">
    <property type="entry name" value="PGBD-like_sf"/>
</dbReference>
<dbReference type="SUPFAM" id="SSF47090">
    <property type="entry name" value="PGBD-like"/>
    <property type="match status" value="1"/>
</dbReference>
<evidence type="ECO:0000313" key="2">
    <source>
        <dbReference type="Proteomes" id="UP001500393"/>
    </source>
</evidence>
<dbReference type="InterPro" id="IPR036366">
    <property type="entry name" value="PGBDSf"/>
</dbReference>